<dbReference type="InterPro" id="IPR013901">
    <property type="entry name" value="Anthrone_oxy"/>
</dbReference>
<keyword evidence="1" id="KW-0472">Membrane</keyword>
<dbReference type="EMBL" id="JBHSKF010000011">
    <property type="protein sequence ID" value="MFC5289435.1"/>
    <property type="molecule type" value="Genomic_DNA"/>
</dbReference>
<name>A0ABW0ET40_9PSEU</name>
<evidence type="ECO:0000256" key="1">
    <source>
        <dbReference type="SAM" id="Phobius"/>
    </source>
</evidence>
<feature type="transmembrane region" description="Helical" evidence="1">
    <location>
        <begin position="81"/>
        <end position="102"/>
    </location>
</feature>
<keyword evidence="3" id="KW-1185">Reference proteome</keyword>
<feature type="transmembrane region" description="Helical" evidence="1">
    <location>
        <begin position="6"/>
        <end position="32"/>
    </location>
</feature>
<dbReference type="Proteomes" id="UP001596157">
    <property type="component" value="Unassembled WGS sequence"/>
</dbReference>
<dbReference type="RefSeq" id="WP_378249284.1">
    <property type="nucleotide sequence ID" value="NZ_JBHSKF010000011.1"/>
</dbReference>
<protein>
    <submittedName>
        <fullName evidence="2">DUF1772 domain-containing protein</fullName>
    </submittedName>
</protein>
<dbReference type="Pfam" id="PF08592">
    <property type="entry name" value="Anthrone_oxy"/>
    <property type="match status" value="1"/>
</dbReference>
<organism evidence="2 3">
    <name type="scientific">Actinokineospora guangxiensis</name>
    <dbReference type="NCBI Taxonomy" id="1490288"/>
    <lineage>
        <taxon>Bacteria</taxon>
        <taxon>Bacillati</taxon>
        <taxon>Actinomycetota</taxon>
        <taxon>Actinomycetes</taxon>
        <taxon>Pseudonocardiales</taxon>
        <taxon>Pseudonocardiaceae</taxon>
        <taxon>Actinokineospora</taxon>
    </lineage>
</organism>
<evidence type="ECO:0000313" key="3">
    <source>
        <dbReference type="Proteomes" id="UP001596157"/>
    </source>
</evidence>
<reference evidence="3" key="1">
    <citation type="journal article" date="2019" name="Int. J. Syst. Evol. Microbiol.">
        <title>The Global Catalogue of Microorganisms (GCM) 10K type strain sequencing project: providing services to taxonomists for standard genome sequencing and annotation.</title>
        <authorList>
            <consortium name="The Broad Institute Genomics Platform"/>
            <consortium name="The Broad Institute Genome Sequencing Center for Infectious Disease"/>
            <person name="Wu L."/>
            <person name="Ma J."/>
        </authorList>
    </citation>
    <scope>NUCLEOTIDE SEQUENCE [LARGE SCALE GENOMIC DNA]</scope>
    <source>
        <strain evidence="3">CCUG 59778</strain>
    </source>
</reference>
<feature type="transmembrane region" description="Helical" evidence="1">
    <location>
        <begin position="53"/>
        <end position="75"/>
    </location>
</feature>
<comment type="caution">
    <text evidence="2">The sequence shown here is derived from an EMBL/GenBank/DDBJ whole genome shotgun (WGS) entry which is preliminary data.</text>
</comment>
<evidence type="ECO:0000313" key="2">
    <source>
        <dbReference type="EMBL" id="MFC5289435.1"/>
    </source>
</evidence>
<sequence>MSDVVLIATTVASGLIAGLYFAFSISVMLALGEVDDRAFVDTMQRINRRIQNAVFGVVFAAAPIGSIAIAVMELLGDDPRWPVLAGAVLTVAATLITITVNVPLNNALEAAGPVADGADLAAVRAAFEPRWVRFNHVRGIVSTAGVAFFCAGL</sequence>
<accession>A0ABW0ET40</accession>
<keyword evidence="1" id="KW-0812">Transmembrane</keyword>
<gene>
    <name evidence="2" type="ORF">ACFPM7_20480</name>
</gene>
<keyword evidence="1" id="KW-1133">Transmembrane helix</keyword>
<proteinExistence type="predicted"/>